<dbReference type="EC" id="2.5.1.87" evidence="7"/>
<dbReference type="InterPro" id="IPR038887">
    <property type="entry name" value="Nus1/NgBR"/>
</dbReference>
<comment type="similarity">
    <text evidence="5">Belongs to the UPP synthase family.</text>
</comment>
<organism evidence="21 22">
    <name type="scientific">Temnothorax longispinosus</name>
    <dbReference type="NCBI Taxonomy" id="300112"/>
    <lineage>
        <taxon>Eukaryota</taxon>
        <taxon>Metazoa</taxon>
        <taxon>Ecdysozoa</taxon>
        <taxon>Arthropoda</taxon>
        <taxon>Hexapoda</taxon>
        <taxon>Insecta</taxon>
        <taxon>Pterygota</taxon>
        <taxon>Neoptera</taxon>
        <taxon>Endopterygota</taxon>
        <taxon>Hymenoptera</taxon>
        <taxon>Apocrita</taxon>
        <taxon>Aculeata</taxon>
        <taxon>Formicoidea</taxon>
        <taxon>Formicidae</taxon>
        <taxon>Myrmicinae</taxon>
        <taxon>Temnothorax</taxon>
    </lineage>
</organism>
<keyword evidence="13" id="KW-0256">Endoplasmic reticulum</keyword>
<evidence type="ECO:0000256" key="6">
    <source>
        <dbReference type="ARBA" id="ARBA00005699"/>
    </source>
</evidence>
<dbReference type="GO" id="GO:0015078">
    <property type="term" value="F:proton transmembrane transporter activity"/>
    <property type="evidence" value="ECO:0007669"/>
    <property type="project" value="InterPro"/>
</dbReference>
<evidence type="ECO:0000313" key="22">
    <source>
        <dbReference type="Proteomes" id="UP000310200"/>
    </source>
</evidence>
<dbReference type="Proteomes" id="UP000310200">
    <property type="component" value="Unassembled WGS sequence"/>
</dbReference>
<keyword evidence="14" id="KW-0460">Magnesium</keyword>
<evidence type="ECO:0000256" key="4">
    <source>
        <dbReference type="ARBA" id="ARBA00004922"/>
    </source>
</evidence>
<keyword evidence="16" id="KW-0406">Ion transport</keyword>
<comment type="pathway">
    <text evidence="4">Protein modification; protein glycosylation.</text>
</comment>
<dbReference type="Gene3D" id="3.40.1180.10">
    <property type="entry name" value="Decaprenyl diphosphate synthase-like"/>
    <property type="match status" value="1"/>
</dbReference>
<dbReference type="GO" id="GO:0005789">
    <property type="term" value="C:endoplasmic reticulum membrane"/>
    <property type="evidence" value="ECO:0007669"/>
    <property type="project" value="UniProtKB-SubCell"/>
</dbReference>
<comment type="caution">
    <text evidence="21">The sequence shown here is derived from an EMBL/GenBank/DDBJ whole genome shotgun (WGS) entry which is preliminary data.</text>
</comment>
<dbReference type="InterPro" id="IPR006808">
    <property type="entry name" value="ATP_synth_F0_gsu_mt"/>
</dbReference>
<dbReference type="Pfam" id="PF04718">
    <property type="entry name" value="ATP-synt_G"/>
    <property type="match status" value="1"/>
</dbReference>
<keyword evidence="17" id="KW-0496">Mitochondrion</keyword>
<keyword evidence="18" id="KW-0472">Membrane</keyword>
<evidence type="ECO:0000256" key="18">
    <source>
        <dbReference type="ARBA" id="ARBA00023136"/>
    </source>
</evidence>
<dbReference type="SUPFAM" id="SSF64005">
    <property type="entry name" value="Undecaprenyl diphosphate synthase"/>
    <property type="match status" value="1"/>
</dbReference>
<keyword evidence="10" id="KW-0808">Transferase</keyword>
<keyword evidence="15" id="KW-1133">Transmembrane helix</keyword>
<dbReference type="GO" id="GO:0015986">
    <property type="term" value="P:proton motive force-driven ATP synthesis"/>
    <property type="evidence" value="ECO:0007669"/>
    <property type="project" value="InterPro"/>
</dbReference>
<name>A0A4S2KL39_9HYME</name>
<evidence type="ECO:0000256" key="8">
    <source>
        <dbReference type="ARBA" id="ARBA00022448"/>
    </source>
</evidence>
<evidence type="ECO:0000313" key="21">
    <source>
        <dbReference type="EMBL" id="TGZ50373.1"/>
    </source>
</evidence>
<keyword evidence="22" id="KW-1185">Reference proteome</keyword>
<dbReference type="STRING" id="300112.A0A4S2KL39"/>
<dbReference type="GO" id="GO:0045259">
    <property type="term" value="C:proton-transporting ATP synthase complex"/>
    <property type="evidence" value="ECO:0007669"/>
    <property type="project" value="UniProtKB-KW"/>
</dbReference>
<evidence type="ECO:0000256" key="7">
    <source>
        <dbReference type="ARBA" id="ARBA00012596"/>
    </source>
</evidence>
<evidence type="ECO:0000256" key="14">
    <source>
        <dbReference type="ARBA" id="ARBA00022842"/>
    </source>
</evidence>
<dbReference type="PANTHER" id="PTHR21528">
    <property type="entry name" value="DEHYDRODOLICHYL DIPHOSPHATE SYNTHASE COMPLEX SUBUNIT NUS1"/>
    <property type="match status" value="1"/>
</dbReference>
<gene>
    <name evidence="21" type="ORF">DBV15_11456</name>
</gene>
<evidence type="ECO:0000256" key="19">
    <source>
        <dbReference type="ARBA" id="ARBA00023310"/>
    </source>
</evidence>
<dbReference type="AlphaFoldDB" id="A0A4S2KL39"/>
<evidence type="ECO:0000256" key="20">
    <source>
        <dbReference type="ARBA" id="ARBA00047353"/>
    </source>
</evidence>
<sequence>AFTLAEWWLAPLAGGGHGSRDTSRFHSVIYHSIYCETVTQFYCSRRAPKDRCVPSLPDRCPHSRLCCIDTRSRGSRMNVNVTNVLLRTLLALAHLFHNLYTAIRYACDATYRWFTEPWRAGTTAELDTLVRTLAKANKIPKHLVIVLGLCDESILDCVRIIGWCITLDIPYISFFDRNGFFKKNEINLKEEFARKRPDLVDHITWNPHAKAPSQNGVIGSKSKINVSLLSDIDSKGKIVTLTQSLAKAVSTGNLESEEITDQLITEKLQIKGMPDPDLALIYGYTCSTHGVLPWHTRTTEFLMLPMYVSISVKDFTCLLERYNKCVQRYVGINQAKPVLQVWGQYAKVELTPPTLKDIPAIRSGFSRLIHAARTGRYRDVTVREGIINTLVAAEIYCWFFVGECIGKRHIVGYDV</sequence>
<dbReference type="InterPro" id="IPR036424">
    <property type="entry name" value="UPP_synth-like_sf"/>
</dbReference>
<keyword evidence="9" id="KW-0138">CF(0)</keyword>
<dbReference type="PANTHER" id="PTHR21528:SF0">
    <property type="entry name" value="DEHYDRODOLICHYL DIPHOSPHATE SYNTHASE COMPLEX SUBUNIT NUS1"/>
    <property type="match status" value="1"/>
</dbReference>
<dbReference type="GO" id="GO:0045547">
    <property type="term" value="F:ditrans,polycis-polyprenyl diphosphate synthase [(2E,6E)-farnesyl diphosphate specific] activity"/>
    <property type="evidence" value="ECO:0007669"/>
    <property type="project" value="UniProtKB-EC"/>
</dbReference>
<evidence type="ECO:0000256" key="1">
    <source>
        <dbReference type="ARBA" id="ARBA00001946"/>
    </source>
</evidence>
<evidence type="ECO:0000256" key="5">
    <source>
        <dbReference type="ARBA" id="ARBA00005432"/>
    </source>
</evidence>
<dbReference type="GO" id="GO:1904423">
    <property type="term" value="C:dehydrodolichyl diphosphate synthase complex"/>
    <property type="evidence" value="ECO:0007669"/>
    <property type="project" value="InterPro"/>
</dbReference>
<proteinExistence type="inferred from homology"/>
<keyword evidence="11" id="KW-0812">Transmembrane</keyword>
<dbReference type="UniPathway" id="UPA00378"/>
<evidence type="ECO:0000256" key="16">
    <source>
        <dbReference type="ARBA" id="ARBA00023065"/>
    </source>
</evidence>
<reference evidence="21 22" key="1">
    <citation type="journal article" date="2019" name="Philos. Trans. R. Soc. Lond., B, Biol. Sci.">
        <title>Ant behaviour and brain gene expression of defending hosts depend on the ecological success of the intruding social parasite.</title>
        <authorList>
            <person name="Kaur R."/>
            <person name="Stoldt M."/>
            <person name="Jongepier E."/>
            <person name="Feldmeyer B."/>
            <person name="Menzel F."/>
            <person name="Bornberg-Bauer E."/>
            <person name="Foitzik S."/>
        </authorList>
    </citation>
    <scope>NUCLEOTIDE SEQUENCE [LARGE SCALE GENOMIC DNA]</scope>
    <source>
        <tissue evidence="21">Whole body</tissue>
    </source>
</reference>
<evidence type="ECO:0000256" key="11">
    <source>
        <dbReference type="ARBA" id="ARBA00022692"/>
    </source>
</evidence>
<accession>A0A4S2KL39</accession>
<feature type="non-terminal residue" evidence="21">
    <location>
        <position position="1"/>
    </location>
</feature>
<keyword evidence="8" id="KW-0813">Transport</keyword>
<evidence type="ECO:0000256" key="9">
    <source>
        <dbReference type="ARBA" id="ARBA00022547"/>
    </source>
</evidence>
<dbReference type="GO" id="GO:0031966">
    <property type="term" value="C:mitochondrial membrane"/>
    <property type="evidence" value="ECO:0007669"/>
    <property type="project" value="UniProtKB-SubCell"/>
</dbReference>
<comment type="similarity">
    <text evidence="6">Belongs to the ATPase g subunit family.</text>
</comment>
<keyword evidence="21" id="KW-0675">Receptor</keyword>
<comment type="catalytic activity">
    <reaction evidence="20">
        <text>n isopentenyl diphosphate + (2E,6E)-farnesyl diphosphate = a di-trans,poly-cis-polyprenyl diphosphate + n diphosphate</text>
        <dbReference type="Rhea" id="RHEA:53008"/>
        <dbReference type="Rhea" id="RHEA-COMP:19494"/>
        <dbReference type="ChEBI" id="CHEBI:33019"/>
        <dbReference type="ChEBI" id="CHEBI:128769"/>
        <dbReference type="ChEBI" id="CHEBI:136960"/>
        <dbReference type="ChEBI" id="CHEBI:175763"/>
        <dbReference type="EC" id="2.5.1.87"/>
    </reaction>
</comment>
<evidence type="ECO:0000256" key="12">
    <source>
        <dbReference type="ARBA" id="ARBA00022781"/>
    </source>
</evidence>
<dbReference type="EMBL" id="QBLH01001987">
    <property type="protein sequence ID" value="TGZ50373.1"/>
    <property type="molecule type" value="Genomic_DNA"/>
</dbReference>
<protein>
    <recommendedName>
        <fullName evidence="7">ditrans,polycis-polyprenyl diphosphate synthase [(2E,6E)-farnesyldiphosphate specific]</fullName>
        <ecNumber evidence="7">2.5.1.87</ecNumber>
    </recommendedName>
</protein>
<evidence type="ECO:0000256" key="15">
    <source>
        <dbReference type="ARBA" id="ARBA00022989"/>
    </source>
</evidence>
<evidence type="ECO:0000256" key="2">
    <source>
        <dbReference type="ARBA" id="ARBA00004325"/>
    </source>
</evidence>
<evidence type="ECO:0000256" key="17">
    <source>
        <dbReference type="ARBA" id="ARBA00023128"/>
    </source>
</evidence>
<keyword evidence="12" id="KW-0375">Hydrogen ion transport</keyword>
<comment type="subcellular location">
    <subcellularLocation>
        <location evidence="3">Endoplasmic reticulum membrane</location>
    </subcellularLocation>
    <subcellularLocation>
        <location evidence="2">Mitochondrion membrane</location>
    </subcellularLocation>
</comment>
<evidence type="ECO:0000256" key="3">
    <source>
        <dbReference type="ARBA" id="ARBA00004586"/>
    </source>
</evidence>
<evidence type="ECO:0000256" key="10">
    <source>
        <dbReference type="ARBA" id="ARBA00022679"/>
    </source>
</evidence>
<evidence type="ECO:0000256" key="13">
    <source>
        <dbReference type="ARBA" id="ARBA00022824"/>
    </source>
</evidence>
<comment type="cofactor">
    <cofactor evidence="1">
        <name>Mg(2+)</name>
        <dbReference type="ChEBI" id="CHEBI:18420"/>
    </cofactor>
</comment>
<keyword evidence="19" id="KW-0066">ATP synthesis</keyword>